<keyword evidence="2" id="KW-1185">Reference proteome</keyword>
<name>A0A1P8Q3Z6_9LACO</name>
<dbReference type="EMBL" id="CP019323">
    <property type="protein sequence ID" value="APX72567.1"/>
    <property type="molecule type" value="Genomic_DNA"/>
</dbReference>
<dbReference type="AlphaFoldDB" id="A0A1P8Q3Z6"/>
<protein>
    <submittedName>
        <fullName evidence="1">Uncharacterized protein</fullName>
    </submittedName>
</protein>
<gene>
    <name evidence="1" type="ORF">BTM29_08390</name>
</gene>
<dbReference type="KEGG" id="lalw:BTM29_08390"/>
<dbReference type="STRING" id="1847728.BTM29_08390"/>
<dbReference type="RefSeq" id="WP_076616057.1">
    <property type="nucleotide sequence ID" value="NZ_CP019323.1"/>
</dbReference>
<accession>A0A1P8Q3Z6</accession>
<sequence length="89" mass="10116">MQSVILKNFIGEFNKRYDKDTYRDLVVVNNSLLDQSSIVMRSFDLTLKTTIEKQIFGVSPMNSSLLTGLVKDAEKTLPINDIGIQYRSV</sequence>
<reference evidence="2" key="1">
    <citation type="submission" date="2016-12" db="EMBL/GenBank/DDBJ databases">
        <authorList>
            <person name="Jung M.Y."/>
            <person name="Lee S.H."/>
        </authorList>
    </citation>
    <scope>NUCLEOTIDE SEQUENCE [LARGE SCALE GENOMIC DNA]</scope>
    <source>
        <strain evidence="2">WiKim39</strain>
    </source>
</reference>
<evidence type="ECO:0000313" key="2">
    <source>
        <dbReference type="Proteomes" id="UP000187499"/>
    </source>
</evidence>
<dbReference type="OrthoDB" id="2297954at2"/>
<proteinExistence type="predicted"/>
<evidence type="ECO:0000313" key="1">
    <source>
        <dbReference type="EMBL" id="APX72567.1"/>
    </source>
</evidence>
<dbReference type="Proteomes" id="UP000187499">
    <property type="component" value="Chromosome"/>
</dbReference>
<organism evidence="1 2">
    <name type="scientific">Companilactobacillus allii</name>
    <dbReference type="NCBI Taxonomy" id="1847728"/>
    <lineage>
        <taxon>Bacteria</taxon>
        <taxon>Bacillati</taxon>
        <taxon>Bacillota</taxon>
        <taxon>Bacilli</taxon>
        <taxon>Lactobacillales</taxon>
        <taxon>Lactobacillaceae</taxon>
        <taxon>Companilactobacillus</taxon>
    </lineage>
</organism>